<feature type="domain" description="tRNA nucleotidyltransferase/poly(A) polymerase RNA and SrmB- binding" evidence="6">
    <location>
        <begin position="192"/>
        <end position="252"/>
    </location>
</feature>
<evidence type="ECO:0000259" key="5">
    <source>
        <dbReference type="Pfam" id="PF01743"/>
    </source>
</evidence>
<feature type="compositionally biased region" description="Basic residues" evidence="4">
    <location>
        <begin position="339"/>
        <end position="351"/>
    </location>
</feature>
<evidence type="ECO:0000256" key="4">
    <source>
        <dbReference type="SAM" id="MobiDB-lite"/>
    </source>
</evidence>
<comment type="similarity">
    <text evidence="3">Belongs to the tRNA nucleotidyltransferase/poly(A) polymerase family.</text>
</comment>
<evidence type="ECO:0000313" key="8">
    <source>
        <dbReference type="Proteomes" id="UP001466331"/>
    </source>
</evidence>
<evidence type="ECO:0000256" key="3">
    <source>
        <dbReference type="RuleBase" id="RU003953"/>
    </source>
</evidence>
<evidence type="ECO:0000313" key="7">
    <source>
        <dbReference type="EMBL" id="MEM5948227.1"/>
    </source>
</evidence>
<organism evidence="7 8">
    <name type="scientific">Rarispira pelagica</name>
    <dbReference type="NCBI Taxonomy" id="3141764"/>
    <lineage>
        <taxon>Bacteria</taxon>
        <taxon>Pseudomonadati</taxon>
        <taxon>Spirochaetota</taxon>
        <taxon>Spirochaetia</taxon>
        <taxon>Winmispirales</taxon>
        <taxon>Winmispiraceae</taxon>
        <taxon>Rarispira</taxon>
    </lineage>
</organism>
<gene>
    <name evidence="7" type="ORF">WKV44_06700</name>
</gene>
<keyword evidence="1 3" id="KW-0808">Transferase</keyword>
<sequence>MRIRYSLDENNKPVPVAKIYTDAEHPIKRKDIDGNAVGIIRRLQKAGHQAYIVGGAVRDLISGKTPKDFDIVTCASPSGIKKIFRGARIIGKRFRLVHVYVGKKYIEVSTFRALDSDDLNTYGTIEQDAFRRDFTINAMYYDPITGELIDFTDGYIHLRQKKLIPIINPDTIFTEDPVRIIRALKYAARMDLSIDRKLEKKIKEQSWLLEEVSASRLTEEIFKILQSGESAKIWQKYREYGIMPYLLPEISSLCEAKKDNLSWQIWDEIFIEHDLYIKELTRETTKEDLIIPFVKLFLIREGAVLMLFKDIYKAIKHFISPFTPPNRDIESAIRRLRHKKKRRKRKKKTRPRTIYIEKKQAQ</sequence>
<dbReference type="Gene3D" id="1.10.3090.10">
    <property type="entry name" value="cca-adding enzyme, domain 2"/>
    <property type="match status" value="1"/>
</dbReference>
<dbReference type="CDD" id="cd05398">
    <property type="entry name" value="NT_ClassII-CCAase"/>
    <property type="match status" value="1"/>
</dbReference>
<dbReference type="InterPro" id="IPR052191">
    <property type="entry name" value="tRNA_ntf/polyA_polymerase_I"/>
</dbReference>
<keyword evidence="7" id="KW-0548">Nucleotidyltransferase</keyword>
<dbReference type="InterPro" id="IPR043519">
    <property type="entry name" value="NT_sf"/>
</dbReference>
<proteinExistence type="inferred from homology"/>
<dbReference type="Pfam" id="PF12627">
    <property type="entry name" value="PolyA_pol_RNAbd"/>
    <property type="match status" value="1"/>
</dbReference>
<dbReference type="Gene3D" id="3.30.460.10">
    <property type="entry name" value="Beta Polymerase, domain 2"/>
    <property type="match status" value="1"/>
</dbReference>
<feature type="domain" description="Poly A polymerase head" evidence="5">
    <location>
        <begin position="50"/>
        <end position="163"/>
    </location>
</feature>
<protein>
    <submittedName>
        <fullName evidence="7">Polynucleotide adenylyltransferase PcnB</fullName>
    </submittedName>
</protein>
<dbReference type="PANTHER" id="PTHR43051:SF1">
    <property type="entry name" value="POLYNUCLEOTIDE ADENYLYLTRANSFERASE FAMILY PROTEIN"/>
    <property type="match status" value="1"/>
</dbReference>
<evidence type="ECO:0000256" key="1">
    <source>
        <dbReference type="ARBA" id="ARBA00022679"/>
    </source>
</evidence>
<accession>A0ABU9UDK2</accession>
<dbReference type="SUPFAM" id="SSF81891">
    <property type="entry name" value="Poly A polymerase C-terminal region-like"/>
    <property type="match status" value="1"/>
</dbReference>
<dbReference type="PANTHER" id="PTHR43051">
    <property type="entry name" value="POLYNUCLEOTIDE ADENYLYLTRANSFERASE FAMILY PROTEIN"/>
    <property type="match status" value="1"/>
</dbReference>
<dbReference type="GO" id="GO:0016779">
    <property type="term" value="F:nucleotidyltransferase activity"/>
    <property type="evidence" value="ECO:0007669"/>
    <property type="project" value="UniProtKB-KW"/>
</dbReference>
<dbReference type="Proteomes" id="UP001466331">
    <property type="component" value="Unassembled WGS sequence"/>
</dbReference>
<dbReference type="InterPro" id="IPR002646">
    <property type="entry name" value="PolA_pol_head_dom"/>
</dbReference>
<keyword evidence="2" id="KW-0547">Nucleotide-binding</keyword>
<dbReference type="RefSeq" id="WP_420069673.1">
    <property type="nucleotide sequence ID" value="NZ_JBCHKQ010000002.1"/>
</dbReference>
<evidence type="ECO:0000259" key="6">
    <source>
        <dbReference type="Pfam" id="PF12627"/>
    </source>
</evidence>
<comment type="caution">
    <text evidence="7">The sequence shown here is derived from an EMBL/GenBank/DDBJ whole genome shotgun (WGS) entry which is preliminary data.</text>
</comment>
<dbReference type="InterPro" id="IPR032828">
    <property type="entry name" value="PolyA_RNA-bd"/>
</dbReference>
<keyword evidence="3" id="KW-0694">RNA-binding</keyword>
<feature type="region of interest" description="Disordered" evidence="4">
    <location>
        <begin position="339"/>
        <end position="362"/>
    </location>
</feature>
<dbReference type="Pfam" id="PF01743">
    <property type="entry name" value="PolyA_pol"/>
    <property type="match status" value="1"/>
</dbReference>
<reference evidence="7 8" key="1">
    <citation type="submission" date="2024-03" db="EMBL/GenBank/DDBJ databases">
        <title>Ignisphaera cupida sp. nov., a hyperthermophilic hydrolytic archaeon from a hot spring of Kamchatka, and proposal of Ignisphaeraceae fam. nov.</title>
        <authorList>
            <person name="Podosokorskaya O.A."/>
            <person name="Elcheninov A.G."/>
            <person name="Maltseva A.I."/>
            <person name="Zayulina K.S."/>
            <person name="Novikov A."/>
            <person name="Merkel A.Y."/>
        </authorList>
    </citation>
    <scope>NUCLEOTIDE SEQUENCE [LARGE SCALE GENOMIC DNA]</scope>
    <source>
        <strain evidence="7 8">38H-sp</strain>
    </source>
</reference>
<name>A0ABU9UDK2_9SPIR</name>
<keyword evidence="8" id="KW-1185">Reference proteome</keyword>
<dbReference type="SUPFAM" id="SSF81301">
    <property type="entry name" value="Nucleotidyltransferase"/>
    <property type="match status" value="1"/>
</dbReference>
<dbReference type="EMBL" id="JBCHKQ010000002">
    <property type="protein sequence ID" value="MEM5948227.1"/>
    <property type="molecule type" value="Genomic_DNA"/>
</dbReference>
<evidence type="ECO:0000256" key="2">
    <source>
        <dbReference type="ARBA" id="ARBA00022741"/>
    </source>
</evidence>